<keyword evidence="8" id="KW-1015">Disulfide bond</keyword>
<dbReference type="GeneTree" id="ENSGT00940000154332"/>
<name>A0A6I8PLP5_ORNAN</name>
<dbReference type="SUPFAM" id="SSF48726">
    <property type="entry name" value="Immunoglobulin"/>
    <property type="match status" value="1"/>
</dbReference>
<dbReference type="InterPro" id="IPR013783">
    <property type="entry name" value="Ig-like_fold"/>
</dbReference>
<evidence type="ECO:0000256" key="10">
    <source>
        <dbReference type="ARBA" id="ARBA00023319"/>
    </source>
</evidence>
<feature type="domain" description="Ig-like" evidence="12">
    <location>
        <begin position="5"/>
        <end position="117"/>
    </location>
</feature>
<dbReference type="FunCoup" id="A0A6I8PLP5">
    <property type="interactions" value="561"/>
</dbReference>
<dbReference type="PANTHER" id="PTHR11860:SF101">
    <property type="entry name" value="CMRF35-LIKE MOLECULE 1"/>
    <property type="match status" value="1"/>
</dbReference>
<reference evidence="13" key="2">
    <citation type="submission" date="2025-09" db="UniProtKB">
        <authorList>
            <consortium name="Ensembl"/>
        </authorList>
    </citation>
    <scope>IDENTIFICATION</scope>
    <source>
        <strain evidence="13">Glennie</strain>
    </source>
</reference>
<evidence type="ECO:0000256" key="6">
    <source>
        <dbReference type="ARBA" id="ARBA00022989"/>
    </source>
</evidence>
<evidence type="ECO:0000256" key="5">
    <source>
        <dbReference type="ARBA" id="ARBA00022859"/>
    </source>
</evidence>
<dbReference type="InParanoid" id="A0A6I8PLP5"/>
<evidence type="ECO:0000256" key="3">
    <source>
        <dbReference type="ARBA" id="ARBA00022692"/>
    </source>
</evidence>
<dbReference type="InterPro" id="IPR003599">
    <property type="entry name" value="Ig_sub"/>
</dbReference>
<accession>A0A6I8PLP5</accession>
<evidence type="ECO:0000256" key="8">
    <source>
        <dbReference type="ARBA" id="ARBA00023157"/>
    </source>
</evidence>
<keyword evidence="4" id="KW-0732">Signal</keyword>
<keyword evidence="7" id="KW-0472">Membrane</keyword>
<evidence type="ECO:0000313" key="14">
    <source>
        <dbReference type="Proteomes" id="UP000002279"/>
    </source>
</evidence>
<keyword evidence="6" id="KW-1133">Transmembrane helix</keyword>
<proteinExistence type="inferred from homology"/>
<evidence type="ECO:0000256" key="2">
    <source>
        <dbReference type="ARBA" id="ARBA00022475"/>
    </source>
</evidence>
<evidence type="ECO:0000256" key="7">
    <source>
        <dbReference type="ARBA" id="ARBA00023136"/>
    </source>
</evidence>
<dbReference type="GO" id="GO:0004888">
    <property type="term" value="F:transmembrane signaling receptor activity"/>
    <property type="evidence" value="ECO:0000318"/>
    <property type="project" value="GO_Central"/>
</dbReference>
<dbReference type="GO" id="GO:0002757">
    <property type="term" value="P:immune response-activating signaling pathway"/>
    <property type="evidence" value="ECO:0000318"/>
    <property type="project" value="GO_Central"/>
</dbReference>
<keyword evidence="5" id="KW-0391">Immunity</keyword>
<keyword evidence="9" id="KW-0675">Receptor</keyword>
<dbReference type="GO" id="GO:0005886">
    <property type="term" value="C:plasma membrane"/>
    <property type="evidence" value="ECO:0000318"/>
    <property type="project" value="GO_Central"/>
</dbReference>
<evidence type="ECO:0000259" key="12">
    <source>
        <dbReference type="PROSITE" id="PS50835"/>
    </source>
</evidence>
<comment type="subcellular location">
    <subcellularLocation>
        <location evidence="1">Cell membrane</location>
        <topology evidence="1">Single-pass type I membrane protein</topology>
    </subcellularLocation>
</comment>
<keyword evidence="14" id="KW-1185">Reference proteome</keyword>
<keyword evidence="10" id="KW-0393">Immunoglobulin domain</keyword>
<dbReference type="CDD" id="cd05716">
    <property type="entry name" value="IgV_pIgR_like"/>
    <property type="match status" value="1"/>
</dbReference>
<dbReference type="InterPro" id="IPR013106">
    <property type="entry name" value="Ig_V-set"/>
</dbReference>
<comment type="similarity">
    <text evidence="11">Belongs to the CD300 family.</text>
</comment>
<evidence type="ECO:0000256" key="11">
    <source>
        <dbReference type="ARBA" id="ARBA00043958"/>
    </source>
</evidence>
<dbReference type="Ensembl" id="ENSOANT00000056800.1">
    <property type="protein sequence ID" value="ENSOANP00000053253.1"/>
    <property type="gene ID" value="ENSOANG00000039927.1"/>
</dbReference>
<dbReference type="Pfam" id="PF07686">
    <property type="entry name" value="V-set"/>
    <property type="match status" value="1"/>
</dbReference>
<keyword evidence="2" id="KW-1003">Cell membrane</keyword>
<protein>
    <recommendedName>
        <fullName evidence="12">Ig-like domain-containing protein</fullName>
    </recommendedName>
</protein>
<dbReference type="SMART" id="SM00409">
    <property type="entry name" value="IG"/>
    <property type="match status" value="1"/>
</dbReference>
<evidence type="ECO:0000256" key="9">
    <source>
        <dbReference type="ARBA" id="ARBA00023170"/>
    </source>
</evidence>
<dbReference type="Proteomes" id="UP000002279">
    <property type="component" value="Unplaced"/>
</dbReference>
<dbReference type="InterPro" id="IPR036179">
    <property type="entry name" value="Ig-like_dom_sf"/>
</dbReference>
<organism evidence="13 14">
    <name type="scientific">Ornithorhynchus anatinus</name>
    <name type="common">Duckbill platypus</name>
    <dbReference type="NCBI Taxonomy" id="9258"/>
    <lineage>
        <taxon>Eukaryota</taxon>
        <taxon>Metazoa</taxon>
        <taxon>Chordata</taxon>
        <taxon>Craniata</taxon>
        <taxon>Vertebrata</taxon>
        <taxon>Euteleostomi</taxon>
        <taxon>Mammalia</taxon>
        <taxon>Monotremata</taxon>
        <taxon>Ornithorhynchidae</taxon>
        <taxon>Ornithorhynchus</taxon>
    </lineage>
</organism>
<keyword evidence="3" id="KW-0812">Transmembrane</keyword>
<dbReference type="AlphaFoldDB" id="A0A6I8PLP5"/>
<dbReference type="Gene3D" id="2.60.40.10">
    <property type="entry name" value="Immunoglobulins"/>
    <property type="match status" value="1"/>
</dbReference>
<dbReference type="PROSITE" id="PS50835">
    <property type="entry name" value="IG_LIKE"/>
    <property type="match status" value="1"/>
</dbReference>
<dbReference type="InterPro" id="IPR007110">
    <property type="entry name" value="Ig-like_dom"/>
</dbReference>
<evidence type="ECO:0000313" key="13">
    <source>
        <dbReference type="Ensembl" id="ENSOANP00000053253.1"/>
    </source>
</evidence>
<dbReference type="InterPro" id="IPR050671">
    <property type="entry name" value="CD300_family_receptors"/>
</dbReference>
<sequence length="193" mass="21104">PSLAPCILVMVLSGHTHPGRISGPEGGSLTVQCGYDSGWERYVKWWCKGADWNSCKIMVRTTGSEDEQRSDRVSIRDSHRNHMITVTMDSLRAGDADTYWCGIEKAGTDLGAHVVVAINKVNTKQIPSLLPILALFSLNPDPTTLTLLKSTCFWPLILVSFTVDHLVTPSALPGTPSPFTSLRPPLFPSSKPF</sequence>
<evidence type="ECO:0000256" key="4">
    <source>
        <dbReference type="ARBA" id="ARBA00022729"/>
    </source>
</evidence>
<dbReference type="FunFam" id="2.60.40.10:FF:000370">
    <property type="entry name" value="CMRF35-like molecule 1"/>
    <property type="match status" value="1"/>
</dbReference>
<evidence type="ECO:0000256" key="1">
    <source>
        <dbReference type="ARBA" id="ARBA00004251"/>
    </source>
</evidence>
<dbReference type="PANTHER" id="PTHR11860">
    <property type="entry name" value="POLYMERIC-IMMUNOGLOBULIN RECEPTOR"/>
    <property type="match status" value="1"/>
</dbReference>
<reference evidence="13" key="1">
    <citation type="submission" date="2025-08" db="UniProtKB">
        <authorList>
            <consortium name="Ensembl"/>
        </authorList>
    </citation>
    <scope>IDENTIFICATION</scope>
    <source>
        <strain evidence="13">Glennie</strain>
    </source>
</reference>